<dbReference type="Gene3D" id="3.40.50.300">
    <property type="entry name" value="P-loop containing nucleotide triphosphate hydrolases"/>
    <property type="match status" value="1"/>
</dbReference>
<dbReference type="Pfam" id="PF07755">
    <property type="entry name" value="DUF1611"/>
    <property type="match status" value="1"/>
</dbReference>
<dbReference type="InterPro" id="IPR035402">
    <property type="entry name" value="DgcN-like_N"/>
</dbReference>
<dbReference type="InterPro" id="IPR035086">
    <property type="entry name" value="DgcN-like_C"/>
</dbReference>
<dbReference type="InterPro" id="IPR011669">
    <property type="entry name" value="DgcN-like"/>
</dbReference>
<evidence type="ECO:0000259" key="2">
    <source>
        <dbReference type="Pfam" id="PF17396"/>
    </source>
</evidence>
<gene>
    <name evidence="3" type="ORF">PSAL_024050</name>
</gene>
<sequence>MECTGMIETPYLLFLGDAPDPLAAKVAQGIKDWRPDNCVGQFRMEGCKADMKLQDMTLAEAKAAGAKTLVIGVANRGGVISPAWKKVLIAALEEGFDIASGLHNLLRNEADLKAVAEATGRTLHDVRIPSVQYPIANGVKRTGKRCLAVGTDCSVGKMYTALCMDREMKARGLKSSFRATGQTGILITGDGVPLDAVIADFMAGSVEYLTPDNDDDHWDMIEGQGSLFHASYSGVTMALVHGGQPDALVICHEPTREHMRGLPDYTLPSLQDVQDIALRLAQVVNPGVKVVGVSVNTQHMDEETAKAYLAKVEEEMGMPATDPYRYGAESLVDALVALG</sequence>
<evidence type="ECO:0000313" key="4">
    <source>
        <dbReference type="Proteomes" id="UP000283786"/>
    </source>
</evidence>
<dbReference type="Proteomes" id="UP000283786">
    <property type="component" value="Chromosome"/>
</dbReference>
<dbReference type="PANTHER" id="PTHR40690">
    <property type="entry name" value="GLL3100 PROTEIN"/>
    <property type="match status" value="1"/>
</dbReference>
<dbReference type="KEGG" id="palw:PSAL_024050"/>
<dbReference type="PANTHER" id="PTHR40690:SF1">
    <property type="entry name" value="DUF1611 DOMAIN-CONTAINING PROTEIN"/>
    <property type="match status" value="1"/>
</dbReference>
<feature type="domain" description="D-glutamate N-acetyltransferase-like C-terminal" evidence="1">
    <location>
        <begin position="135"/>
        <end position="332"/>
    </location>
</feature>
<dbReference type="Gene3D" id="3.40.50.720">
    <property type="entry name" value="NAD(P)-binding Rossmann-like Domain"/>
    <property type="match status" value="1"/>
</dbReference>
<dbReference type="AlphaFoldDB" id="A0A7T1FPX5"/>
<proteinExistence type="predicted"/>
<accession>A0A7T1FPX5</accession>
<dbReference type="SUPFAM" id="SSF52540">
    <property type="entry name" value="P-loop containing nucleoside triphosphate hydrolases"/>
    <property type="match status" value="1"/>
</dbReference>
<feature type="domain" description="D-glutamate N-acetyltransferase-like N-terminal" evidence="2">
    <location>
        <begin position="44"/>
        <end position="129"/>
    </location>
</feature>
<dbReference type="InterPro" id="IPR027417">
    <property type="entry name" value="P-loop_NTPase"/>
</dbReference>
<organism evidence="3 4">
    <name type="scientific">Pseudooceanicola algae</name>
    <dbReference type="NCBI Taxonomy" id="1537215"/>
    <lineage>
        <taxon>Bacteria</taxon>
        <taxon>Pseudomonadati</taxon>
        <taxon>Pseudomonadota</taxon>
        <taxon>Alphaproteobacteria</taxon>
        <taxon>Rhodobacterales</taxon>
        <taxon>Paracoccaceae</taxon>
        <taxon>Pseudooceanicola</taxon>
    </lineage>
</organism>
<name>A0A7T1FPX5_9RHOB</name>
<evidence type="ECO:0000259" key="1">
    <source>
        <dbReference type="Pfam" id="PF07755"/>
    </source>
</evidence>
<dbReference type="Pfam" id="PF17396">
    <property type="entry name" value="DUF1611_N"/>
    <property type="match status" value="1"/>
</dbReference>
<dbReference type="NCBIfam" id="NF041892">
    <property type="entry name" value="DgcN"/>
    <property type="match status" value="1"/>
</dbReference>
<evidence type="ECO:0000313" key="3">
    <source>
        <dbReference type="EMBL" id="QPM91156.1"/>
    </source>
</evidence>
<keyword evidence="4" id="KW-1185">Reference proteome</keyword>
<protein>
    <recommendedName>
        <fullName evidence="5">EBNA-1 nuclear protein</fullName>
    </recommendedName>
</protein>
<reference evidence="3 4" key="1">
    <citation type="submission" date="2020-08" db="EMBL/GenBank/DDBJ databases">
        <title>Genome sequence of Rhodobacteraceae bacterium Lw-13e.</title>
        <authorList>
            <person name="Poehlein A."/>
            <person name="Wolter L."/>
            <person name="Daniel R."/>
            <person name="Brinkhoff T."/>
        </authorList>
    </citation>
    <scope>NUCLEOTIDE SEQUENCE [LARGE SCALE GENOMIC DNA]</scope>
    <source>
        <strain evidence="3 4">Lw-13e</strain>
    </source>
</reference>
<dbReference type="EMBL" id="CP060436">
    <property type="protein sequence ID" value="QPM91156.1"/>
    <property type="molecule type" value="Genomic_DNA"/>
</dbReference>
<evidence type="ECO:0008006" key="5">
    <source>
        <dbReference type="Google" id="ProtNLM"/>
    </source>
</evidence>
<dbReference type="PIRSF" id="PIRSF026760">
    <property type="entry name" value="UCP026760"/>
    <property type="match status" value="1"/>
</dbReference>